<dbReference type="GO" id="GO:0016614">
    <property type="term" value="F:oxidoreductase activity, acting on CH-OH group of donors"/>
    <property type="evidence" value="ECO:0007669"/>
    <property type="project" value="InterPro"/>
</dbReference>
<dbReference type="Gene3D" id="3.30.560.10">
    <property type="entry name" value="Glucose Oxidase, domain 3"/>
    <property type="match status" value="1"/>
</dbReference>
<comment type="caution">
    <text evidence="3">The sequence shown here is derived from an EMBL/GenBank/DDBJ whole genome shotgun (WGS) entry which is preliminary data.</text>
</comment>
<dbReference type="InterPro" id="IPR036188">
    <property type="entry name" value="FAD/NAD-bd_sf"/>
</dbReference>
<proteinExistence type="inferred from homology"/>
<sequence>MSIEPNYFAYKEDLKVLTEGIKIAMALSNTSAFQVYGSRPHNIPLPGCSHFVLFSDEYWECCLKHFTFTIYHPTGTCKMGPKHDQAAVVDPRLRVHGVANLRVVDASIMPTIVSGNPNAPVIMIAEKAADMIKEDWLVL</sequence>
<dbReference type="InterPro" id="IPR007867">
    <property type="entry name" value="GMC_OxRtase_C"/>
</dbReference>
<dbReference type="AlphaFoldDB" id="A0A8S4DVW0"/>
<dbReference type="PANTHER" id="PTHR11552:SF226">
    <property type="entry name" value="RE28171P"/>
    <property type="match status" value="1"/>
</dbReference>
<comment type="similarity">
    <text evidence="1">Belongs to the GMC oxidoreductase family.</text>
</comment>
<dbReference type="Gene3D" id="3.50.50.60">
    <property type="entry name" value="FAD/NAD(P)-binding domain"/>
    <property type="match status" value="1"/>
</dbReference>
<dbReference type="GO" id="GO:0050660">
    <property type="term" value="F:flavin adenine dinucleotide binding"/>
    <property type="evidence" value="ECO:0007669"/>
    <property type="project" value="InterPro"/>
</dbReference>
<accession>A0A8S4DVW0</accession>
<dbReference type="SUPFAM" id="SSF51905">
    <property type="entry name" value="FAD/NAD(P)-binding domain"/>
    <property type="match status" value="1"/>
</dbReference>
<dbReference type="SUPFAM" id="SSF54373">
    <property type="entry name" value="FAD-linked reductases, C-terminal domain"/>
    <property type="match status" value="1"/>
</dbReference>
<evidence type="ECO:0000313" key="4">
    <source>
        <dbReference type="Proteomes" id="UP000653454"/>
    </source>
</evidence>
<organism evidence="3 4">
    <name type="scientific">Plutella xylostella</name>
    <name type="common">Diamondback moth</name>
    <name type="synonym">Plutella maculipennis</name>
    <dbReference type="NCBI Taxonomy" id="51655"/>
    <lineage>
        <taxon>Eukaryota</taxon>
        <taxon>Metazoa</taxon>
        <taxon>Ecdysozoa</taxon>
        <taxon>Arthropoda</taxon>
        <taxon>Hexapoda</taxon>
        <taxon>Insecta</taxon>
        <taxon>Pterygota</taxon>
        <taxon>Neoptera</taxon>
        <taxon>Endopterygota</taxon>
        <taxon>Lepidoptera</taxon>
        <taxon>Glossata</taxon>
        <taxon>Ditrysia</taxon>
        <taxon>Yponomeutoidea</taxon>
        <taxon>Plutellidae</taxon>
        <taxon>Plutella</taxon>
    </lineage>
</organism>
<dbReference type="EMBL" id="CAJHNJ030000008">
    <property type="protein sequence ID" value="CAG9104661.1"/>
    <property type="molecule type" value="Genomic_DNA"/>
</dbReference>
<keyword evidence="4" id="KW-1185">Reference proteome</keyword>
<dbReference type="PANTHER" id="PTHR11552">
    <property type="entry name" value="GLUCOSE-METHANOL-CHOLINE GMC OXIDOREDUCTASE"/>
    <property type="match status" value="1"/>
</dbReference>
<dbReference type="Pfam" id="PF05199">
    <property type="entry name" value="GMC_oxred_C"/>
    <property type="match status" value="1"/>
</dbReference>
<gene>
    <name evidence="3" type="ORF">PLXY2_LOCUS3329</name>
</gene>
<evidence type="ECO:0000259" key="2">
    <source>
        <dbReference type="Pfam" id="PF05199"/>
    </source>
</evidence>
<feature type="domain" description="Glucose-methanol-choline oxidoreductase C-terminal" evidence="2">
    <location>
        <begin position="2"/>
        <end position="125"/>
    </location>
</feature>
<dbReference type="Proteomes" id="UP000653454">
    <property type="component" value="Unassembled WGS sequence"/>
</dbReference>
<name>A0A8S4DVW0_PLUXY</name>
<dbReference type="InterPro" id="IPR012132">
    <property type="entry name" value="GMC_OxRdtase"/>
</dbReference>
<reference evidence="3" key="1">
    <citation type="submission" date="2020-11" db="EMBL/GenBank/DDBJ databases">
        <authorList>
            <person name="Whiteford S."/>
        </authorList>
    </citation>
    <scope>NUCLEOTIDE SEQUENCE</scope>
</reference>
<evidence type="ECO:0000256" key="1">
    <source>
        <dbReference type="ARBA" id="ARBA00010790"/>
    </source>
</evidence>
<protein>
    <submittedName>
        <fullName evidence="3">(diamondback moth) hypothetical protein</fullName>
    </submittedName>
</protein>
<evidence type="ECO:0000313" key="3">
    <source>
        <dbReference type="EMBL" id="CAG9104661.1"/>
    </source>
</evidence>